<evidence type="ECO:0000313" key="3">
    <source>
        <dbReference type="Proteomes" id="UP001447842"/>
    </source>
</evidence>
<sequence>MKHIALSLGAALLAGTTLCADELSDLKAQIAELQEKTDALIDETSDLKTGFNYTTVDANASVNGMGPAASKVYYSKSPLSIGGYGEMYWSSPDSDGAAGDAYTDVYRFVPYIGYKFSDNIVLNTELEFEHGGEEVAIEFMYIDFLLHEAFNLQVGNLLVPMGLINKRHEPTLFNTVQRPDVEKYLIPSTWHETGILAYGSFSDIGLSYTAGIINALALNNDNNMPGSVNKKWIRSGRIGSEENGPMQRVGFVGRLDYRGISGLLLGTSAYYGAATQGRPSGVNAFMYDFYGQYEKAGFKLKGLYTAMTVSDAEKIFAEAADGAEGYYVNAEYDLLATLPTRYRLPIFAQYESYDPVSSVAGGTRPDLEQTNTTVGMNFFPHEQVVLKADYVMTDFHDSALEDYNVFSLGMGFVF</sequence>
<name>A0ABZ3H6Q4_9BACT</name>
<reference evidence="2 3" key="1">
    <citation type="submission" date="2024-03" db="EMBL/GenBank/DDBJ databases">
        <title>Sulfurimonas sp. HSL3-1.</title>
        <authorList>
            <person name="Wang S."/>
        </authorList>
    </citation>
    <scope>NUCLEOTIDE SEQUENCE [LARGE SCALE GENOMIC DNA]</scope>
    <source>
        <strain evidence="2 3">HSL3-1</strain>
    </source>
</reference>
<proteinExistence type="predicted"/>
<evidence type="ECO:0000313" key="2">
    <source>
        <dbReference type="EMBL" id="XAU13921.1"/>
    </source>
</evidence>
<feature type="signal peptide" evidence="1">
    <location>
        <begin position="1"/>
        <end position="20"/>
    </location>
</feature>
<keyword evidence="3" id="KW-1185">Reference proteome</keyword>
<dbReference type="EMBL" id="CP147920">
    <property type="protein sequence ID" value="XAU13921.1"/>
    <property type="molecule type" value="Genomic_DNA"/>
</dbReference>
<dbReference type="InterPro" id="IPR023614">
    <property type="entry name" value="Porin_dom_sf"/>
</dbReference>
<dbReference type="Gene3D" id="2.40.160.10">
    <property type="entry name" value="Porin"/>
    <property type="match status" value="1"/>
</dbReference>
<dbReference type="RefSeq" id="WP_345969042.1">
    <property type="nucleotide sequence ID" value="NZ_CP147920.1"/>
</dbReference>
<dbReference type="SUPFAM" id="SSF56935">
    <property type="entry name" value="Porins"/>
    <property type="match status" value="1"/>
</dbReference>
<feature type="chain" id="PRO_5046410293" description="Porin" evidence="1">
    <location>
        <begin position="21"/>
        <end position="414"/>
    </location>
</feature>
<evidence type="ECO:0000256" key="1">
    <source>
        <dbReference type="SAM" id="SignalP"/>
    </source>
</evidence>
<organism evidence="2 3">
    <name type="scientific">Sulfurimonas diazotrophicus</name>
    <dbReference type="NCBI Taxonomy" id="3131939"/>
    <lineage>
        <taxon>Bacteria</taxon>
        <taxon>Pseudomonadati</taxon>
        <taxon>Campylobacterota</taxon>
        <taxon>Epsilonproteobacteria</taxon>
        <taxon>Campylobacterales</taxon>
        <taxon>Sulfurimonadaceae</taxon>
        <taxon>Sulfurimonas</taxon>
    </lineage>
</organism>
<accession>A0ABZ3H6Q4</accession>
<keyword evidence="1" id="KW-0732">Signal</keyword>
<dbReference type="Proteomes" id="UP001447842">
    <property type="component" value="Chromosome"/>
</dbReference>
<protein>
    <recommendedName>
        <fullName evidence="4">Porin</fullName>
    </recommendedName>
</protein>
<evidence type="ECO:0008006" key="4">
    <source>
        <dbReference type="Google" id="ProtNLM"/>
    </source>
</evidence>
<gene>
    <name evidence="2" type="ORF">WCY31_06590</name>
</gene>